<evidence type="ECO:0000313" key="1">
    <source>
        <dbReference type="EMBL" id="GAH33429.1"/>
    </source>
</evidence>
<proteinExistence type="predicted"/>
<comment type="caution">
    <text evidence="1">The sequence shown here is derived from an EMBL/GenBank/DDBJ whole genome shotgun (WGS) entry which is preliminary data.</text>
</comment>
<organism evidence="1">
    <name type="scientific">marine sediment metagenome</name>
    <dbReference type="NCBI Taxonomy" id="412755"/>
    <lineage>
        <taxon>unclassified sequences</taxon>
        <taxon>metagenomes</taxon>
        <taxon>ecological metagenomes</taxon>
    </lineage>
</organism>
<dbReference type="EMBL" id="BARU01014489">
    <property type="protein sequence ID" value="GAH33429.1"/>
    <property type="molecule type" value="Genomic_DNA"/>
</dbReference>
<feature type="non-terminal residue" evidence="1">
    <location>
        <position position="1"/>
    </location>
</feature>
<sequence length="122" mass="14382">FIKDEKSSKITIEYALGYLNSNVIAEILKVINPTLNTSVGDVLRIPFINLNDKEYVEKLVSENIAISKMDWDSRETSLDFRQNELCRINREKLNHLDEVYELFKEYWKVKSFLDLAIFCRKS</sequence>
<reference evidence="1" key="1">
    <citation type="journal article" date="2014" name="Front. Microbiol.">
        <title>High frequency of phylogenetically diverse reductive dehalogenase-homologous genes in deep subseafloor sedimentary metagenomes.</title>
        <authorList>
            <person name="Kawai M."/>
            <person name="Futagami T."/>
            <person name="Toyoda A."/>
            <person name="Takaki Y."/>
            <person name="Nishi S."/>
            <person name="Hori S."/>
            <person name="Arai W."/>
            <person name="Tsubouchi T."/>
            <person name="Morono Y."/>
            <person name="Uchiyama I."/>
            <person name="Ito T."/>
            <person name="Fujiyama A."/>
            <person name="Inagaki F."/>
            <person name="Takami H."/>
        </authorList>
    </citation>
    <scope>NUCLEOTIDE SEQUENCE</scope>
    <source>
        <strain evidence="1">Expedition CK06-06</strain>
    </source>
</reference>
<accession>X1FVS6</accession>
<protein>
    <submittedName>
        <fullName evidence="1">Uncharacterized protein</fullName>
    </submittedName>
</protein>
<dbReference type="AlphaFoldDB" id="X1FVS6"/>
<gene>
    <name evidence="1" type="ORF">S03H2_25538</name>
</gene>
<name>X1FVS6_9ZZZZ</name>